<dbReference type="InterPro" id="IPR019027">
    <property type="entry name" value="Pilus_biogenesis_CpaD-related"/>
</dbReference>
<accession>A0A099KMR0</accession>
<name>A0A099KMR0_COLPS</name>
<dbReference type="RefSeq" id="WP_033083064.1">
    <property type="nucleotide sequence ID" value="NZ_JQEC01000042.1"/>
</dbReference>
<comment type="caution">
    <text evidence="1">The sequence shown here is derived from an EMBL/GenBank/DDBJ whole genome shotgun (WGS) entry which is preliminary data.</text>
</comment>
<dbReference type="PATRIC" id="fig|28229.3.peg.3065"/>
<reference evidence="1 2" key="1">
    <citation type="submission" date="2014-08" db="EMBL/GenBank/DDBJ databases">
        <title>Genomic and Phenotypic Diversity of Colwellia psychrerythraea strains from Disparate Marine Basins.</title>
        <authorList>
            <person name="Techtmann S.M."/>
            <person name="Stelling S.C."/>
            <person name="Utturkar S.M."/>
            <person name="Alshibli N."/>
            <person name="Harris A."/>
            <person name="Brown S.D."/>
            <person name="Hazen T.C."/>
        </authorList>
    </citation>
    <scope>NUCLEOTIDE SEQUENCE [LARGE SCALE GENOMIC DNA]</scope>
    <source>
        <strain evidence="1 2">GAB14E</strain>
    </source>
</reference>
<proteinExistence type="predicted"/>
<protein>
    <submittedName>
        <fullName evidence="1">Pilus biogenesis CpaD-related protein</fullName>
    </submittedName>
</protein>
<organism evidence="1 2">
    <name type="scientific">Colwellia psychrerythraea</name>
    <name type="common">Vibrio psychroerythus</name>
    <dbReference type="NCBI Taxonomy" id="28229"/>
    <lineage>
        <taxon>Bacteria</taxon>
        <taxon>Pseudomonadati</taxon>
        <taxon>Pseudomonadota</taxon>
        <taxon>Gammaproteobacteria</taxon>
        <taxon>Alteromonadales</taxon>
        <taxon>Colwelliaceae</taxon>
        <taxon>Colwellia</taxon>
    </lineage>
</organism>
<dbReference type="EMBL" id="JQEC01000042">
    <property type="protein sequence ID" value="KGJ91192.1"/>
    <property type="molecule type" value="Genomic_DNA"/>
</dbReference>
<evidence type="ECO:0000313" key="2">
    <source>
        <dbReference type="Proteomes" id="UP000029868"/>
    </source>
</evidence>
<dbReference type="AlphaFoldDB" id="A0A099KMR0"/>
<dbReference type="Proteomes" id="UP000029868">
    <property type="component" value="Unassembled WGS sequence"/>
</dbReference>
<evidence type="ECO:0000313" key="1">
    <source>
        <dbReference type="EMBL" id="KGJ91192.1"/>
    </source>
</evidence>
<dbReference type="OrthoDB" id="9802674at2"/>
<dbReference type="Pfam" id="PF09476">
    <property type="entry name" value="Pilus_CpaD"/>
    <property type="match status" value="1"/>
</dbReference>
<gene>
    <name evidence="1" type="ORF">GAB14E_3344</name>
</gene>
<sequence length="200" mass="22018">MLFQTPTMILILLVLTGCSYTLPQYTEAPVTAKAVAIELELVNAQLELVPLGQAFNSKQQMQLHRFIALQGNSYPQRVIIAANEPLITRHQEQLRQLLLNQGVQATNIAFRYSEKSVNSVIIISEYFRAVAPACHQSGYADLGCASSRNLAMMVADPAQLIRGASLAPTDGVKATEAVKRYRYPTEAPKSETLVDLTKVK</sequence>